<gene>
    <name evidence="1" type="ORF">M9H77_02913</name>
</gene>
<organism evidence="1 2">
    <name type="scientific">Catharanthus roseus</name>
    <name type="common">Madagascar periwinkle</name>
    <name type="synonym">Vinca rosea</name>
    <dbReference type="NCBI Taxonomy" id="4058"/>
    <lineage>
        <taxon>Eukaryota</taxon>
        <taxon>Viridiplantae</taxon>
        <taxon>Streptophyta</taxon>
        <taxon>Embryophyta</taxon>
        <taxon>Tracheophyta</taxon>
        <taxon>Spermatophyta</taxon>
        <taxon>Magnoliopsida</taxon>
        <taxon>eudicotyledons</taxon>
        <taxon>Gunneridae</taxon>
        <taxon>Pentapetalae</taxon>
        <taxon>asterids</taxon>
        <taxon>lamiids</taxon>
        <taxon>Gentianales</taxon>
        <taxon>Apocynaceae</taxon>
        <taxon>Rauvolfioideae</taxon>
        <taxon>Vinceae</taxon>
        <taxon>Catharanthinae</taxon>
        <taxon>Catharanthus</taxon>
    </lineage>
</organism>
<evidence type="ECO:0000313" key="2">
    <source>
        <dbReference type="Proteomes" id="UP001060085"/>
    </source>
</evidence>
<dbReference type="Proteomes" id="UP001060085">
    <property type="component" value="Linkage Group LG01"/>
</dbReference>
<name>A0ACC0C9Y2_CATRO</name>
<dbReference type="EMBL" id="CM044701">
    <property type="protein sequence ID" value="KAI5681685.1"/>
    <property type="molecule type" value="Genomic_DNA"/>
</dbReference>
<proteinExistence type="predicted"/>
<evidence type="ECO:0000313" key="1">
    <source>
        <dbReference type="EMBL" id="KAI5681685.1"/>
    </source>
</evidence>
<sequence length="68" mass="7265">MVGDLIDPKLGLSKENVIWRPSVEGIIKIYTNGSFVMAGDSAGAMARKWQGMVIGAVVLSLRGVMDVD</sequence>
<protein>
    <submittedName>
        <fullName evidence="1">Uncharacterized protein</fullName>
    </submittedName>
</protein>
<accession>A0ACC0C9Y2</accession>
<keyword evidence="2" id="KW-1185">Reference proteome</keyword>
<reference evidence="2" key="1">
    <citation type="journal article" date="2023" name="Nat. Plants">
        <title>Single-cell RNA sequencing provides a high-resolution roadmap for understanding the multicellular compartmentation of specialized metabolism.</title>
        <authorList>
            <person name="Sun S."/>
            <person name="Shen X."/>
            <person name="Li Y."/>
            <person name="Li Y."/>
            <person name="Wang S."/>
            <person name="Li R."/>
            <person name="Zhang H."/>
            <person name="Shen G."/>
            <person name="Guo B."/>
            <person name="Wei J."/>
            <person name="Xu J."/>
            <person name="St-Pierre B."/>
            <person name="Chen S."/>
            <person name="Sun C."/>
        </authorList>
    </citation>
    <scope>NUCLEOTIDE SEQUENCE [LARGE SCALE GENOMIC DNA]</scope>
</reference>
<comment type="caution">
    <text evidence="1">The sequence shown here is derived from an EMBL/GenBank/DDBJ whole genome shotgun (WGS) entry which is preliminary data.</text>
</comment>